<dbReference type="InterPro" id="IPR023296">
    <property type="entry name" value="Glyco_hydro_beta-prop_sf"/>
</dbReference>
<comment type="similarity">
    <text evidence="1 7">Belongs to the glycosyl hydrolase 43 family.</text>
</comment>
<sequence length="449" mass="50252">MKRSILYFVLSSLCFLQLNAQNPIIQAIYTADPAALVHKDTLFLYTGHDEDGSTWFTMKDWHVYSTTDMVNWTDRGSPLSLKTFKWATQDAWASHCIERDGKFYWYVCVKDTTVKRMAIGVAVADKPTGPFIDPLGKPLVAAHWGDIDPAAFIDDDGQAYLYWGNPDLWYVKLNSDMISYDNAVGVVKVPLDKQGFHYRDKGADKRPSAYEEGPWLYKRNGLYYLLYAAGGVPEHLAYSTSNSPTGPWKYQDTVMTRLPVKPAFTNHPGLVDYKSRTFMFYHNAGLPGGGGFTRSVCVDEAFFDLDGSLQRVKQTESLATGVGKPDPYQRQQAETIAWSTGVETSSHSGGNIFVTDIHSGDYIKVRDVDFKRGARNFISNVLGLGGGVIEVRLDSLDGVKIGTLGVKANSPWKTLSARVLRASGVHDVFFVFKGGEGRLFEFDWWQFKK</sequence>
<keyword evidence="5" id="KW-0119">Carbohydrate metabolism</keyword>
<dbReference type="PANTHER" id="PTHR43772:SF2">
    <property type="entry name" value="PUTATIVE (AFU_ORTHOLOGUE AFUA_2G04480)-RELATED"/>
    <property type="match status" value="1"/>
</dbReference>
<evidence type="ECO:0000313" key="11">
    <source>
        <dbReference type="Proteomes" id="UP001165367"/>
    </source>
</evidence>
<keyword evidence="2" id="KW-0624">Polysaccharide degradation</keyword>
<evidence type="ECO:0000256" key="2">
    <source>
        <dbReference type="ARBA" id="ARBA00022651"/>
    </source>
</evidence>
<dbReference type="SMART" id="SM00606">
    <property type="entry name" value="CBD_IV"/>
    <property type="match status" value="1"/>
</dbReference>
<dbReference type="Gene3D" id="2.115.10.20">
    <property type="entry name" value="Glycosyl hydrolase domain, family 43"/>
    <property type="match status" value="1"/>
</dbReference>
<dbReference type="InterPro" id="IPR052176">
    <property type="entry name" value="Glycosyl_Hydrlase_43_Enz"/>
</dbReference>
<keyword evidence="2" id="KW-0858">Xylan degradation</keyword>
<comment type="caution">
    <text evidence="10">The sequence shown here is derived from an EMBL/GenBank/DDBJ whole genome shotgun (WGS) entry which is preliminary data.</text>
</comment>
<gene>
    <name evidence="10" type="ORF">LZZ85_18185</name>
</gene>
<dbReference type="InterPro" id="IPR008979">
    <property type="entry name" value="Galactose-bd-like_sf"/>
</dbReference>
<evidence type="ECO:0000256" key="3">
    <source>
        <dbReference type="ARBA" id="ARBA00022729"/>
    </source>
</evidence>
<feature type="domain" description="CBM6" evidence="9">
    <location>
        <begin position="329"/>
        <end position="448"/>
    </location>
</feature>
<evidence type="ECO:0000256" key="4">
    <source>
        <dbReference type="ARBA" id="ARBA00022801"/>
    </source>
</evidence>
<evidence type="ECO:0000256" key="1">
    <source>
        <dbReference type="ARBA" id="ARBA00009865"/>
    </source>
</evidence>
<keyword evidence="3 8" id="KW-0732">Signal</keyword>
<accession>A0ABS9KV80</accession>
<reference evidence="10" key="1">
    <citation type="submission" date="2022-01" db="EMBL/GenBank/DDBJ databases">
        <authorList>
            <person name="Jo J.-H."/>
            <person name="Im W.-T."/>
        </authorList>
    </citation>
    <scope>NUCLEOTIDE SEQUENCE</scope>
    <source>
        <strain evidence="10">NA20</strain>
    </source>
</reference>
<dbReference type="InterPro" id="IPR006584">
    <property type="entry name" value="Cellulose-bd_IV"/>
</dbReference>
<keyword evidence="4 7" id="KW-0378">Hydrolase</keyword>
<dbReference type="InterPro" id="IPR006710">
    <property type="entry name" value="Glyco_hydro_43"/>
</dbReference>
<name>A0ABS9KV80_9BACT</name>
<evidence type="ECO:0000256" key="5">
    <source>
        <dbReference type="ARBA" id="ARBA00023277"/>
    </source>
</evidence>
<dbReference type="PROSITE" id="PS51175">
    <property type="entry name" value="CBM6"/>
    <property type="match status" value="1"/>
</dbReference>
<dbReference type="Proteomes" id="UP001165367">
    <property type="component" value="Unassembled WGS sequence"/>
</dbReference>
<keyword evidence="11" id="KW-1185">Reference proteome</keyword>
<feature type="chain" id="PRO_5045523143" evidence="8">
    <location>
        <begin position="21"/>
        <end position="449"/>
    </location>
</feature>
<dbReference type="SUPFAM" id="SSF75005">
    <property type="entry name" value="Arabinanase/levansucrase/invertase"/>
    <property type="match status" value="1"/>
</dbReference>
<proteinExistence type="inferred from homology"/>
<dbReference type="CDD" id="cd04084">
    <property type="entry name" value="CBM6_xylanase-like"/>
    <property type="match status" value="1"/>
</dbReference>
<dbReference type="Pfam" id="PF04616">
    <property type="entry name" value="Glyco_hydro_43"/>
    <property type="match status" value="1"/>
</dbReference>
<dbReference type="EMBL" id="JAKLTR010000012">
    <property type="protein sequence ID" value="MCG2616233.1"/>
    <property type="molecule type" value="Genomic_DNA"/>
</dbReference>
<dbReference type="CDD" id="cd18618">
    <property type="entry name" value="GH43_Xsa43E-like"/>
    <property type="match status" value="1"/>
</dbReference>
<dbReference type="SUPFAM" id="SSF49785">
    <property type="entry name" value="Galactose-binding domain-like"/>
    <property type="match status" value="1"/>
</dbReference>
<dbReference type="Gene3D" id="2.60.120.260">
    <property type="entry name" value="Galactose-binding domain-like"/>
    <property type="match status" value="1"/>
</dbReference>
<dbReference type="RefSeq" id="WP_237874770.1">
    <property type="nucleotide sequence ID" value="NZ_JAKLTR010000012.1"/>
</dbReference>
<dbReference type="Pfam" id="PF03422">
    <property type="entry name" value="CBM_6"/>
    <property type="match status" value="1"/>
</dbReference>
<organism evidence="10 11">
    <name type="scientific">Terrimonas ginsenosidimutans</name>
    <dbReference type="NCBI Taxonomy" id="2908004"/>
    <lineage>
        <taxon>Bacteria</taxon>
        <taxon>Pseudomonadati</taxon>
        <taxon>Bacteroidota</taxon>
        <taxon>Chitinophagia</taxon>
        <taxon>Chitinophagales</taxon>
        <taxon>Chitinophagaceae</taxon>
        <taxon>Terrimonas</taxon>
    </lineage>
</organism>
<feature type="signal peptide" evidence="8">
    <location>
        <begin position="1"/>
        <end position="20"/>
    </location>
</feature>
<keyword evidence="6 7" id="KW-0326">Glycosidase</keyword>
<evidence type="ECO:0000256" key="6">
    <source>
        <dbReference type="ARBA" id="ARBA00023295"/>
    </source>
</evidence>
<protein>
    <submittedName>
        <fullName evidence="10">Glycoside hydrolase family 43 protein</fullName>
    </submittedName>
</protein>
<dbReference type="GO" id="GO:0016787">
    <property type="term" value="F:hydrolase activity"/>
    <property type="evidence" value="ECO:0007669"/>
    <property type="project" value="UniProtKB-KW"/>
</dbReference>
<evidence type="ECO:0000259" key="9">
    <source>
        <dbReference type="PROSITE" id="PS51175"/>
    </source>
</evidence>
<evidence type="ECO:0000313" key="10">
    <source>
        <dbReference type="EMBL" id="MCG2616233.1"/>
    </source>
</evidence>
<evidence type="ECO:0000256" key="7">
    <source>
        <dbReference type="RuleBase" id="RU361187"/>
    </source>
</evidence>
<evidence type="ECO:0000256" key="8">
    <source>
        <dbReference type="SAM" id="SignalP"/>
    </source>
</evidence>
<dbReference type="InterPro" id="IPR005084">
    <property type="entry name" value="CBM6"/>
</dbReference>
<dbReference type="PANTHER" id="PTHR43772">
    <property type="entry name" value="ENDO-1,4-BETA-XYLANASE"/>
    <property type="match status" value="1"/>
</dbReference>